<dbReference type="OrthoDB" id="10062823at2759"/>
<sequence>MAGCVPCFIIPLLLFIFHRYIQPILLKFWNPWENSAVKENGEKEKCTFSCDCSWNKKKSVDGDKEETEKLVEKGPTDCNDTEKLKAS</sequence>
<dbReference type="Proteomes" id="UP001152888">
    <property type="component" value="Unassembled WGS sequence"/>
</dbReference>
<protein>
    <submittedName>
        <fullName evidence="3">Uncharacterized protein</fullName>
    </submittedName>
</protein>
<evidence type="ECO:0000313" key="4">
    <source>
        <dbReference type="Proteomes" id="UP001152888"/>
    </source>
</evidence>
<name>A0A9P0PEF9_ACAOB</name>
<dbReference type="InterPro" id="IPR026776">
    <property type="entry name" value="UPF0729_C18orf32-like"/>
</dbReference>
<dbReference type="PANTHER" id="PTHR13456">
    <property type="entry name" value="UPF0729 PROTEIN C18ORF32"/>
    <property type="match status" value="1"/>
</dbReference>
<comment type="similarity">
    <text evidence="1">Belongs to the UPF0729 family.</text>
</comment>
<evidence type="ECO:0000256" key="2">
    <source>
        <dbReference type="SAM" id="MobiDB-lite"/>
    </source>
</evidence>
<organism evidence="3 4">
    <name type="scientific">Acanthoscelides obtectus</name>
    <name type="common">Bean weevil</name>
    <name type="synonym">Bruchus obtectus</name>
    <dbReference type="NCBI Taxonomy" id="200917"/>
    <lineage>
        <taxon>Eukaryota</taxon>
        <taxon>Metazoa</taxon>
        <taxon>Ecdysozoa</taxon>
        <taxon>Arthropoda</taxon>
        <taxon>Hexapoda</taxon>
        <taxon>Insecta</taxon>
        <taxon>Pterygota</taxon>
        <taxon>Neoptera</taxon>
        <taxon>Endopterygota</taxon>
        <taxon>Coleoptera</taxon>
        <taxon>Polyphaga</taxon>
        <taxon>Cucujiformia</taxon>
        <taxon>Chrysomeloidea</taxon>
        <taxon>Chrysomelidae</taxon>
        <taxon>Bruchinae</taxon>
        <taxon>Bruchini</taxon>
        <taxon>Acanthoscelides</taxon>
    </lineage>
</organism>
<proteinExistence type="inferred from homology"/>
<dbReference type="Pfam" id="PF14975">
    <property type="entry name" value="DUF4512"/>
    <property type="match status" value="1"/>
</dbReference>
<evidence type="ECO:0000313" key="3">
    <source>
        <dbReference type="EMBL" id="CAH1979979.1"/>
    </source>
</evidence>
<keyword evidence="4" id="KW-1185">Reference proteome</keyword>
<dbReference type="EMBL" id="CAKOFQ010006888">
    <property type="protein sequence ID" value="CAH1979979.1"/>
    <property type="molecule type" value="Genomic_DNA"/>
</dbReference>
<evidence type="ECO:0000256" key="1">
    <source>
        <dbReference type="ARBA" id="ARBA00007959"/>
    </source>
</evidence>
<accession>A0A9P0PEF9</accession>
<gene>
    <name evidence="3" type="ORF">ACAOBT_LOCUS13742</name>
</gene>
<comment type="caution">
    <text evidence="3">The sequence shown here is derived from an EMBL/GenBank/DDBJ whole genome shotgun (WGS) entry which is preliminary data.</text>
</comment>
<reference evidence="3" key="1">
    <citation type="submission" date="2022-03" db="EMBL/GenBank/DDBJ databases">
        <authorList>
            <person name="Sayadi A."/>
        </authorList>
    </citation>
    <scope>NUCLEOTIDE SEQUENCE</scope>
</reference>
<feature type="region of interest" description="Disordered" evidence="2">
    <location>
        <begin position="65"/>
        <end position="87"/>
    </location>
</feature>
<dbReference type="AlphaFoldDB" id="A0A9P0PEF9"/>
<dbReference type="PANTHER" id="PTHR13456:SF0">
    <property type="entry name" value="UPF0729 PROTEIN C18ORF32"/>
    <property type="match status" value="1"/>
</dbReference>